<feature type="transmembrane region" description="Helical" evidence="1">
    <location>
        <begin position="69"/>
        <end position="92"/>
    </location>
</feature>
<sequence>MRKATFYLWKLEYLKGEKLPKDADSETLKADDVLYDELFNSYIKIDDTNLDIEDINFYLKAKNAYNINIIKNCFITITVILSILCFIILTGLY</sequence>
<keyword evidence="1" id="KW-0472">Membrane</keyword>
<gene>
    <name evidence="2" type="ORF">CPLFYP93_01798</name>
</gene>
<name>A0A6N3DFD8_9CLOT</name>
<protein>
    <submittedName>
        <fullName evidence="2">Uncharacterized protein</fullName>
    </submittedName>
</protein>
<proteinExistence type="predicted"/>
<evidence type="ECO:0000313" key="2">
    <source>
        <dbReference type="EMBL" id="VYU25501.1"/>
    </source>
</evidence>
<dbReference type="AlphaFoldDB" id="A0A6N3DFD8"/>
<keyword evidence="1" id="KW-0812">Transmembrane</keyword>
<dbReference type="EMBL" id="CACRTV010000044">
    <property type="protein sequence ID" value="VYU25501.1"/>
    <property type="molecule type" value="Genomic_DNA"/>
</dbReference>
<accession>A0A6N3DFD8</accession>
<reference evidence="2" key="1">
    <citation type="submission" date="2019-11" db="EMBL/GenBank/DDBJ databases">
        <authorList>
            <person name="Feng L."/>
        </authorList>
    </citation>
    <scope>NUCLEOTIDE SEQUENCE</scope>
    <source>
        <strain evidence="2">CParaputrificumLFYP93</strain>
    </source>
</reference>
<evidence type="ECO:0000256" key="1">
    <source>
        <dbReference type="SAM" id="Phobius"/>
    </source>
</evidence>
<dbReference type="RefSeq" id="WP_156561131.1">
    <property type="nucleotide sequence ID" value="NZ_CACRTV010000044.1"/>
</dbReference>
<keyword evidence="1" id="KW-1133">Transmembrane helix</keyword>
<organism evidence="2">
    <name type="scientific">Clostridium paraputrificum</name>
    <dbReference type="NCBI Taxonomy" id="29363"/>
    <lineage>
        <taxon>Bacteria</taxon>
        <taxon>Bacillati</taxon>
        <taxon>Bacillota</taxon>
        <taxon>Clostridia</taxon>
        <taxon>Eubacteriales</taxon>
        <taxon>Clostridiaceae</taxon>
        <taxon>Clostridium</taxon>
    </lineage>
</organism>